<comment type="similarity">
    <text evidence="1 8 9">Belongs to the GreA/GreB family.</text>
</comment>
<keyword evidence="5 8" id="KW-0804">Transcription</keyword>
<feature type="domain" description="Transcription elongation factor GreA/GreB N-terminal" evidence="11">
    <location>
        <begin position="7"/>
        <end position="76"/>
    </location>
</feature>
<keyword evidence="12" id="KW-0648">Protein biosynthesis</keyword>
<dbReference type="NCBIfam" id="TIGR01462">
    <property type="entry name" value="greA"/>
    <property type="match status" value="1"/>
</dbReference>
<dbReference type="GO" id="GO:0070063">
    <property type="term" value="F:RNA polymerase binding"/>
    <property type="evidence" value="ECO:0007669"/>
    <property type="project" value="InterPro"/>
</dbReference>
<dbReference type="SUPFAM" id="SSF54534">
    <property type="entry name" value="FKBP-like"/>
    <property type="match status" value="1"/>
</dbReference>
<dbReference type="GO" id="GO:0032784">
    <property type="term" value="P:regulation of DNA-templated transcription elongation"/>
    <property type="evidence" value="ECO:0007669"/>
    <property type="project" value="UniProtKB-UniRule"/>
</dbReference>
<feature type="domain" description="Transcription elongation factor GreA/GreB C-terminal" evidence="10">
    <location>
        <begin position="84"/>
        <end position="153"/>
    </location>
</feature>
<dbReference type="InterPro" id="IPR023459">
    <property type="entry name" value="Tscrpt_elong_fac_GreA/B_fam"/>
</dbReference>
<name>A0A0G0GAI6_9BACT</name>
<dbReference type="GO" id="GO:0006354">
    <property type="term" value="P:DNA-templated transcription elongation"/>
    <property type="evidence" value="ECO:0007669"/>
    <property type="project" value="TreeGrafter"/>
</dbReference>
<dbReference type="STRING" id="1619046.US42_C0002G0058"/>
<dbReference type="EMBL" id="LBSX01000002">
    <property type="protein sequence ID" value="KKQ28103.1"/>
    <property type="molecule type" value="Genomic_DNA"/>
</dbReference>
<keyword evidence="4 8" id="KW-0238">DNA-binding</keyword>
<evidence type="ECO:0000256" key="7">
    <source>
        <dbReference type="ARBA" id="ARBA00030776"/>
    </source>
</evidence>
<evidence type="ECO:0000256" key="6">
    <source>
        <dbReference type="ARBA" id="ARBA00024916"/>
    </source>
</evidence>
<evidence type="ECO:0000256" key="8">
    <source>
        <dbReference type="HAMAP-Rule" id="MF_00105"/>
    </source>
</evidence>
<evidence type="ECO:0000313" key="12">
    <source>
        <dbReference type="EMBL" id="KKQ28103.1"/>
    </source>
</evidence>
<evidence type="ECO:0000259" key="10">
    <source>
        <dbReference type="Pfam" id="PF01272"/>
    </source>
</evidence>
<comment type="caution">
    <text evidence="12">The sequence shown here is derived from an EMBL/GenBank/DDBJ whole genome shotgun (WGS) entry which is preliminary data.</text>
</comment>
<accession>A0A0G0GAI6</accession>
<evidence type="ECO:0000256" key="1">
    <source>
        <dbReference type="ARBA" id="ARBA00008213"/>
    </source>
</evidence>
<dbReference type="PROSITE" id="PS00830">
    <property type="entry name" value="GREAB_2"/>
    <property type="match status" value="1"/>
</dbReference>
<keyword evidence="12" id="KW-0251">Elongation factor</keyword>
<reference evidence="12 13" key="1">
    <citation type="journal article" date="2015" name="Nature">
        <title>rRNA introns, odd ribosomes, and small enigmatic genomes across a large radiation of phyla.</title>
        <authorList>
            <person name="Brown C.T."/>
            <person name="Hug L.A."/>
            <person name="Thomas B.C."/>
            <person name="Sharon I."/>
            <person name="Castelle C.J."/>
            <person name="Singh A."/>
            <person name="Wilkins M.J."/>
            <person name="Williams K.H."/>
            <person name="Banfield J.F."/>
        </authorList>
    </citation>
    <scope>NUCLEOTIDE SEQUENCE [LARGE SCALE GENOMIC DNA]</scope>
</reference>
<dbReference type="AlphaFoldDB" id="A0A0G0GAI6"/>
<dbReference type="Proteomes" id="UP000034849">
    <property type="component" value="Unassembled WGS sequence"/>
</dbReference>
<dbReference type="SUPFAM" id="SSF46557">
    <property type="entry name" value="GreA transcript cleavage protein, N-terminal domain"/>
    <property type="match status" value="1"/>
</dbReference>
<dbReference type="GO" id="GO:0003677">
    <property type="term" value="F:DNA binding"/>
    <property type="evidence" value="ECO:0007669"/>
    <property type="project" value="UniProtKB-UniRule"/>
</dbReference>
<evidence type="ECO:0000256" key="9">
    <source>
        <dbReference type="RuleBase" id="RU000556"/>
    </source>
</evidence>
<dbReference type="InterPro" id="IPR036805">
    <property type="entry name" value="Tscrpt_elong_fac_GreA/B_N_sf"/>
</dbReference>
<evidence type="ECO:0000259" key="11">
    <source>
        <dbReference type="Pfam" id="PF03449"/>
    </source>
</evidence>
<dbReference type="GO" id="GO:0003746">
    <property type="term" value="F:translation elongation factor activity"/>
    <property type="evidence" value="ECO:0007669"/>
    <property type="project" value="UniProtKB-KW"/>
</dbReference>
<dbReference type="FunFam" id="3.10.50.30:FF:000001">
    <property type="entry name" value="Transcription elongation factor GreA"/>
    <property type="match status" value="1"/>
</dbReference>
<gene>
    <name evidence="8" type="primary">greA</name>
    <name evidence="12" type="ORF">US42_C0002G0058</name>
</gene>
<dbReference type="InterPro" id="IPR006359">
    <property type="entry name" value="Tscrpt_elong_fac_GreA"/>
</dbReference>
<dbReference type="PROSITE" id="PS00829">
    <property type="entry name" value="GREAB_1"/>
    <property type="match status" value="1"/>
</dbReference>
<dbReference type="NCBIfam" id="NF001263">
    <property type="entry name" value="PRK00226.1-4"/>
    <property type="match status" value="1"/>
</dbReference>
<protein>
    <recommendedName>
        <fullName evidence="2 8">Transcription elongation factor GreA</fullName>
    </recommendedName>
    <alternativeName>
        <fullName evidence="7 8">Transcript cleavage factor GreA</fullName>
    </alternativeName>
</protein>
<dbReference type="Pfam" id="PF03449">
    <property type="entry name" value="GreA_GreB_N"/>
    <property type="match status" value="1"/>
</dbReference>
<sequence>MQDDIQYMSEEKLAELKKELIYLKNEKSIQLRKRIDEARQMGDLSENAEYHQAREDLSWALSRVNEIQSILGNAQIIVNTVGKGVSLGSFVKVEDKSGKEKEFTIVGAQEANPLIGKISNESPLGNALLGKNKGDKVEINTPGGIQIYKILKVG</sequence>
<dbReference type="FunFam" id="1.10.287.180:FF:000001">
    <property type="entry name" value="Transcription elongation factor GreA"/>
    <property type="match status" value="1"/>
</dbReference>
<dbReference type="Gene3D" id="1.10.287.180">
    <property type="entry name" value="Transcription elongation factor, GreA/GreB, N-terminal domain"/>
    <property type="match status" value="1"/>
</dbReference>
<dbReference type="InterPro" id="IPR022691">
    <property type="entry name" value="Tscrpt_elong_fac_GreA/B_N"/>
</dbReference>
<evidence type="ECO:0000313" key="13">
    <source>
        <dbReference type="Proteomes" id="UP000034849"/>
    </source>
</evidence>
<dbReference type="PANTHER" id="PTHR30437">
    <property type="entry name" value="TRANSCRIPTION ELONGATION FACTOR GREA"/>
    <property type="match status" value="1"/>
</dbReference>
<dbReference type="InterPro" id="IPR036953">
    <property type="entry name" value="GreA/GreB_C_sf"/>
</dbReference>
<dbReference type="InterPro" id="IPR018151">
    <property type="entry name" value="TF_GreA/GreB_CS"/>
</dbReference>
<dbReference type="PIRSF" id="PIRSF006092">
    <property type="entry name" value="GreA_GreB"/>
    <property type="match status" value="1"/>
</dbReference>
<dbReference type="Pfam" id="PF01272">
    <property type="entry name" value="GreA_GreB"/>
    <property type="match status" value="1"/>
</dbReference>
<dbReference type="PANTHER" id="PTHR30437:SF4">
    <property type="entry name" value="TRANSCRIPTION ELONGATION FACTOR GREA"/>
    <property type="match status" value="1"/>
</dbReference>
<evidence type="ECO:0000256" key="3">
    <source>
        <dbReference type="ARBA" id="ARBA00023015"/>
    </source>
</evidence>
<evidence type="ECO:0000256" key="4">
    <source>
        <dbReference type="ARBA" id="ARBA00023125"/>
    </source>
</evidence>
<organism evidence="12 13">
    <name type="scientific">Candidatus Magasanikbacteria bacterium GW2011_GWC2_37_14</name>
    <dbReference type="NCBI Taxonomy" id="1619046"/>
    <lineage>
        <taxon>Bacteria</taxon>
        <taxon>Candidatus Magasanikiibacteriota</taxon>
    </lineage>
</organism>
<dbReference type="Gene3D" id="3.10.50.30">
    <property type="entry name" value="Transcription elongation factor, GreA/GreB, C-terminal domain"/>
    <property type="match status" value="1"/>
</dbReference>
<evidence type="ECO:0000256" key="5">
    <source>
        <dbReference type="ARBA" id="ARBA00023163"/>
    </source>
</evidence>
<keyword evidence="3 8" id="KW-0805">Transcription regulation</keyword>
<dbReference type="InterPro" id="IPR001437">
    <property type="entry name" value="Tscrpt_elong_fac_GreA/B_C"/>
</dbReference>
<dbReference type="InterPro" id="IPR028624">
    <property type="entry name" value="Tscrpt_elong_fac_GreA/B"/>
</dbReference>
<dbReference type="HAMAP" id="MF_00105">
    <property type="entry name" value="GreA_GreB"/>
    <property type="match status" value="1"/>
</dbReference>
<proteinExistence type="inferred from homology"/>
<dbReference type="PATRIC" id="fig|1619046.3.peg.169"/>
<evidence type="ECO:0000256" key="2">
    <source>
        <dbReference type="ARBA" id="ARBA00013729"/>
    </source>
</evidence>
<comment type="function">
    <text evidence="6 8 9">Necessary for efficient RNA polymerase transcription elongation past template-encoded arresting sites. The arresting sites in DNA have the property of trapping a certain fraction of elongating RNA polymerases that pass through, resulting in locked ternary complexes. Cleavage of the nascent transcript by cleavage factors such as GreA or GreB allows the resumption of elongation from the new 3'terminus. GreA releases sequences of 2 to 3 nucleotides.</text>
</comment>